<evidence type="ECO:0000256" key="2">
    <source>
        <dbReference type="ARBA" id="ARBA00022695"/>
    </source>
</evidence>
<protein>
    <submittedName>
        <fullName evidence="6">Reverse transcriptase family protein</fullName>
    </submittedName>
</protein>
<keyword evidence="2" id="KW-0548">Nucleotidyltransferase</keyword>
<evidence type="ECO:0000313" key="6">
    <source>
        <dbReference type="EMBL" id="MCV0324385.1"/>
    </source>
</evidence>
<evidence type="ECO:0000256" key="5">
    <source>
        <dbReference type="ARBA" id="ARBA00022918"/>
    </source>
</evidence>
<dbReference type="EMBL" id="JAHWBK010000005">
    <property type="protein sequence ID" value="MCV0324385.1"/>
    <property type="molecule type" value="Genomic_DNA"/>
</dbReference>
<keyword evidence="4" id="KW-0460">Magnesium</keyword>
<evidence type="ECO:0000313" key="7">
    <source>
        <dbReference type="Proteomes" id="UP001208054"/>
    </source>
</evidence>
<reference evidence="6 7" key="1">
    <citation type="submission" date="2021-07" db="EMBL/GenBank/DDBJ databases">
        <title>Clinical implication of Pseudomonas aeruginosa: further insight on the antimicrobial resistance.</title>
        <authorList>
            <person name="Macori G."/>
            <person name="Fanning S."/>
            <person name="Alqahtani A."/>
        </authorList>
    </citation>
    <scope>NUCLEOTIDE SEQUENCE [LARGE SCALE GENOMIC DNA]</scope>
    <source>
        <strain evidence="6 7">CFS3442</strain>
    </source>
</reference>
<accession>A0ABT2XG16</accession>
<keyword evidence="1" id="KW-0808">Transferase</keyword>
<name>A0ABT2XG16_9GAMM</name>
<dbReference type="GO" id="GO:0003964">
    <property type="term" value="F:RNA-directed DNA polymerase activity"/>
    <property type="evidence" value="ECO:0007669"/>
    <property type="project" value="UniProtKB-KW"/>
</dbReference>
<dbReference type="CDD" id="cd03487">
    <property type="entry name" value="RT_Bac_retron_II"/>
    <property type="match status" value="1"/>
</dbReference>
<proteinExistence type="predicted"/>
<evidence type="ECO:0000256" key="4">
    <source>
        <dbReference type="ARBA" id="ARBA00022842"/>
    </source>
</evidence>
<dbReference type="RefSeq" id="WP_197612464.1">
    <property type="nucleotide sequence ID" value="NZ_JAHWBK010000005.1"/>
</dbReference>
<dbReference type="Proteomes" id="UP001208054">
    <property type="component" value="Unassembled WGS sequence"/>
</dbReference>
<keyword evidence="5 6" id="KW-0695">RNA-directed DNA polymerase</keyword>
<keyword evidence="7" id="KW-1185">Reference proteome</keyword>
<evidence type="ECO:0000256" key="3">
    <source>
        <dbReference type="ARBA" id="ARBA00022723"/>
    </source>
</evidence>
<evidence type="ECO:0000256" key="1">
    <source>
        <dbReference type="ARBA" id="ARBA00022679"/>
    </source>
</evidence>
<comment type="caution">
    <text evidence="6">The sequence shown here is derived from an EMBL/GenBank/DDBJ whole genome shotgun (WGS) entry which is preliminary data.</text>
</comment>
<gene>
    <name evidence="6" type="ORF">KYJ44_08645</name>
</gene>
<organism evidence="6 7">
    <name type="scientific">Stenotrophomonas riyadhensis</name>
    <dbReference type="NCBI Taxonomy" id="2859893"/>
    <lineage>
        <taxon>Bacteria</taxon>
        <taxon>Pseudomonadati</taxon>
        <taxon>Pseudomonadota</taxon>
        <taxon>Gammaproteobacteria</taxon>
        <taxon>Lysobacterales</taxon>
        <taxon>Lysobacteraceae</taxon>
        <taxon>Stenotrophomonas</taxon>
    </lineage>
</organism>
<sequence length="318" mass="35060">MSRVPPPSYPHGSIQSLAALSRTLGVPADKLLQIAKDADNSYRLAKPIVKADGSVRRPVDARVKLKGVQVRIKERILDQVRFPDYLTGSLKGKDAVANARLHVGASVVVCEDVAGFFPATSSPAVLGIWRGFFGFSTEVSELLTQLTTLNGALPEGAVTSSHLANLAFWREEHALYEELHREGIRYSRYVDDVSVSSVNQLSRQELAACISRVYTMMGRNGYRPKRAKQQIQWANGPVLVTKLQTNTRVALTKKERHAIRGAVHGLERMALAGPSDELLRRLSSVSGQVARLRRLHPNEGQMLKSRLDALRRLLTAAV</sequence>
<keyword evidence="3" id="KW-0479">Metal-binding</keyword>
<dbReference type="InterPro" id="IPR000123">
    <property type="entry name" value="Reverse_transcriptase_msDNA"/>
</dbReference>